<dbReference type="EMBL" id="PYAA01000017">
    <property type="protein sequence ID" value="RAO00747.1"/>
    <property type="molecule type" value="Genomic_DNA"/>
</dbReference>
<evidence type="ECO:0008006" key="3">
    <source>
        <dbReference type="Google" id="ProtNLM"/>
    </source>
</evidence>
<dbReference type="SUPFAM" id="SSF141571">
    <property type="entry name" value="Pentapeptide repeat-like"/>
    <property type="match status" value="1"/>
</dbReference>
<sequence>MWALAALVGTLLIVFVLAVGPWILTRHPQKGLTSEQALKARNDVRATLVQALAGLAVAGGLAVTYRTFRHNQAEQDRNYELRQAEQVNALYTKAVEQLGHEEAPVRLGALYSLVHLAQASPHQRQTVVDVLCAYLRMPYAPPGSASPITSARDPAQELQVRLTAQRLLAKHLYVPEDVSGEDAQKLSPTLDETFWPGISLDLTRATLFDFSLHRASICSASFVEATFIGLAMFDGVTFTSNVLFTEAKFPNNAWFRNATFADVWFIDTTFNRTASFRKTTFIRGAMFGGATFSSDPLCDGAQVMHLDDPDLNKGGKDARRVWPDGWAVRADADDPTRGTLVAEE</sequence>
<evidence type="ECO:0000313" key="1">
    <source>
        <dbReference type="EMBL" id="RAO00747.1"/>
    </source>
</evidence>
<evidence type="ECO:0000313" key="2">
    <source>
        <dbReference type="Proteomes" id="UP000248966"/>
    </source>
</evidence>
<comment type="caution">
    <text evidence="1">The sequence shown here is derived from an EMBL/GenBank/DDBJ whole genome shotgun (WGS) entry which is preliminary data.</text>
</comment>
<dbReference type="InterPro" id="IPR001646">
    <property type="entry name" value="5peptide_repeat"/>
</dbReference>
<reference evidence="1 2" key="1">
    <citation type="submission" date="2018-03" db="EMBL/GenBank/DDBJ databases">
        <title>Defining the species Micromonospora saelicesensis and Micromonospora noduli under the framework of genomics.</title>
        <authorList>
            <person name="Riesco R."/>
            <person name="Trujillo M.E."/>
        </authorList>
    </citation>
    <scope>NUCLEOTIDE SEQUENCE [LARGE SCALE GENOMIC DNA]</scope>
    <source>
        <strain evidence="1 2">LAH08</strain>
    </source>
</reference>
<dbReference type="Proteomes" id="UP000248966">
    <property type="component" value="Unassembled WGS sequence"/>
</dbReference>
<dbReference type="AlphaFoldDB" id="A0A328N2J9"/>
<organism evidence="1 2">
    <name type="scientific">Micromonospora noduli</name>
    <dbReference type="NCBI Taxonomy" id="709876"/>
    <lineage>
        <taxon>Bacteria</taxon>
        <taxon>Bacillati</taxon>
        <taxon>Actinomycetota</taxon>
        <taxon>Actinomycetes</taxon>
        <taxon>Micromonosporales</taxon>
        <taxon>Micromonosporaceae</taxon>
        <taxon>Micromonospora</taxon>
    </lineage>
</organism>
<gene>
    <name evidence="1" type="ORF">LAH08_03000</name>
</gene>
<accession>A0A328N2J9</accession>
<dbReference type="RefSeq" id="WP_181549293.1">
    <property type="nucleotide sequence ID" value="NZ_PYAA01000017.1"/>
</dbReference>
<name>A0A328N2J9_9ACTN</name>
<dbReference type="Pfam" id="PF13576">
    <property type="entry name" value="Pentapeptide_3"/>
    <property type="match status" value="1"/>
</dbReference>
<dbReference type="Gene3D" id="2.160.20.80">
    <property type="entry name" value="E3 ubiquitin-protein ligase SopA"/>
    <property type="match status" value="1"/>
</dbReference>
<protein>
    <recommendedName>
        <fullName evidence="3">Pentapeptide repeat protein</fullName>
    </recommendedName>
</protein>
<proteinExistence type="predicted"/>